<dbReference type="EMBL" id="LN483157">
    <property type="protein sequence ID" value="CED83682.1"/>
    <property type="molecule type" value="Genomic_DNA"/>
</dbReference>
<dbReference type="AlphaFoldDB" id="A0A0F7SNQ2"/>
<protein>
    <recommendedName>
        <fullName evidence="7">GET complex, subunit GET2</fullName>
    </recommendedName>
</protein>
<feature type="compositionally biased region" description="Low complexity" evidence="4">
    <location>
        <begin position="88"/>
        <end position="127"/>
    </location>
</feature>
<name>A0A0F7SNQ2_PHARH</name>
<proteinExistence type="predicted"/>
<keyword evidence="3 5" id="KW-0472">Membrane</keyword>
<feature type="transmembrane region" description="Helical" evidence="5">
    <location>
        <begin position="168"/>
        <end position="188"/>
    </location>
</feature>
<evidence type="ECO:0000256" key="2">
    <source>
        <dbReference type="ARBA" id="ARBA00022989"/>
    </source>
</evidence>
<keyword evidence="2 5" id="KW-1133">Transmembrane helix</keyword>
<dbReference type="InterPro" id="IPR028143">
    <property type="entry name" value="Get2/sif1"/>
</dbReference>
<dbReference type="GO" id="GO:0006890">
    <property type="term" value="P:retrograde vesicle-mediated transport, Golgi to endoplasmic reticulum"/>
    <property type="evidence" value="ECO:0007669"/>
    <property type="project" value="TreeGrafter"/>
</dbReference>
<dbReference type="PANTHER" id="PTHR28263:SF1">
    <property type="entry name" value="GOLGI TO ER TRAFFIC PROTEIN 2"/>
    <property type="match status" value="1"/>
</dbReference>
<dbReference type="PANTHER" id="PTHR28263">
    <property type="entry name" value="GOLGI TO ER TRAFFIC PROTEIN 2"/>
    <property type="match status" value="1"/>
</dbReference>
<evidence type="ECO:0008006" key="7">
    <source>
        <dbReference type="Google" id="ProtNLM"/>
    </source>
</evidence>
<evidence type="ECO:0000256" key="1">
    <source>
        <dbReference type="ARBA" id="ARBA00022692"/>
    </source>
</evidence>
<evidence type="ECO:0000313" key="6">
    <source>
        <dbReference type="EMBL" id="CED83682.1"/>
    </source>
</evidence>
<keyword evidence="1 5" id="KW-0812">Transmembrane</keyword>
<reference evidence="6" key="1">
    <citation type="submission" date="2014-08" db="EMBL/GenBank/DDBJ databases">
        <authorList>
            <person name="Sharma Rahul"/>
            <person name="Thines Marco"/>
        </authorList>
    </citation>
    <scope>NUCLEOTIDE SEQUENCE</scope>
</reference>
<accession>A0A0F7SNQ2</accession>
<feature type="region of interest" description="Disordered" evidence="4">
    <location>
        <begin position="1"/>
        <end position="152"/>
    </location>
</feature>
<evidence type="ECO:0000256" key="4">
    <source>
        <dbReference type="SAM" id="MobiDB-lite"/>
    </source>
</evidence>
<organism evidence="6">
    <name type="scientific">Phaffia rhodozyma</name>
    <name type="common">Yeast</name>
    <name type="synonym">Xanthophyllomyces dendrorhous</name>
    <dbReference type="NCBI Taxonomy" id="264483"/>
    <lineage>
        <taxon>Eukaryota</taxon>
        <taxon>Fungi</taxon>
        <taxon>Dikarya</taxon>
        <taxon>Basidiomycota</taxon>
        <taxon>Agaricomycotina</taxon>
        <taxon>Tremellomycetes</taxon>
        <taxon>Cystofilobasidiales</taxon>
        <taxon>Mrakiaceae</taxon>
        <taxon>Phaffia</taxon>
    </lineage>
</organism>
<evidence type="ECO:0000256" key="5">
    <source>
        <dbReference type="SAM" id="Phobius"/>
    </source>
</evidence>
<feature type="compositionally biased region" description="Low complexity" evidence="4">
    <location>
        <begin position="58"/>
        <end position="81"/>
    </location>
</feature>
<sequence length="315" mass="33964">MSAPPSEARLRAEARKAKIQARGGAGLARLASTARGEEGAKLYETPPPPIRRTTSENQVSSLPPSSSQPSTFSPTPSQSQQEFLSQMFGGFPPAFDGSSPSSPSPDADPLQAMLQSLQSFSSGSGSPFPNPMGDSAGGLFPPGFDPSAGTEGQQDLMYSGVKSRMDRVFTIAHFLGVLGLVVFVLGWWEPTVRERRARTGFVGEWDRGNLAWNDKGAGVELPVFWAFATLSLILQTTRVMLFRSRPPPSKLLSLASPFLPFLPAQLKGYLFTASRYISMVTQFGQDLCLLLFCVALGRWIRSGQDLTGGNELVVE</sequence>
<evidence type="ECO:0000256" key="3">
    <source>
        <dbReference type="ARBA" id="ARBA00023136"/>
    </source>
</evidence>